<protein>
    <submittedName>
        <fullName evidence="1">Uncharacterized protein</fullName>
    </submittedName>
</protein>
<name>A0A9Q3C5L9_9BASI</name>
<evidence type="ECO:0000313" key="2">
    <source>
        <dbReference type="Proteomes" id="UP000765509"/>
    </source>
</evidence>
<comment type="caution">
    <text evidence="1">The sequence shown here is derived from an EMBL/GenBank/DDBJ whole genome shotgun (WGS) entry which is preliminary data.</text>
</comment>
<dbReference type="AlphaFoldDB" id="A0A9Q3C5L9"/>
<accession>A0A9Q3C5L9</accession>
<evidence type="ECO:0000313" key="1">
    <source>
        <dbReference type="EMBL" id="MBW0477423.1"/>
    </source>
</evidence>
<sequence length="129" mass="14442">MVYYFILGHLDDENSNKFISEEDEEPAALSKAISSFRSTVKPLRGLSPSLFGADIMIQVLTFFVLSILPDTCRHVSTTVFNSIKVSAKIPTVEELFNKVELDFLQRSGTEDEAALALKLLPKPKKEICF</sequence>
<dbReference type="Proteomes" id="UP000765509">
    <property type="component" value="Unassembled WGS sequence"/>
</dbReference>
<gene>
    <name evidence="1" type="ORF">O181_017138</name>
</gene>
<reference evidence="1" key="1">
    <citation type="submission" date="2021-03" db="EMBL/GenBank/DDBJ databases">
        <title>Draft genome sequence of rust myrtle Austropuccinia psidii MF-1, a brazilian biotype.</title>
        <authorList>
            <person name="Quecine M.C."/>
            <person name="Pachon D.M.R."/>
            <person name="Bonatelli M.L."/>
            <person name="Correr F.H."/>
            <person name="Franceschini L.M."/>
            <person name="Leite T.F."/>
            <person name="Margarido G.R.A."/>
            <person name="Almeida C.A."/>
            <person name="Ferrarezi J.A."/>
            <person name="Labate C.A."/>
        </authorList>
    </citation>
    <scope>NUCLEOTIDE SEQUENCE</scope>
    <source>
        <strain evidence="1">MF-1</strain>
    </source>
</reference>
<organism evidence="1 2">
    <name type="scientific">Austropuccinia psidii MF-1</name>
    <dbReference type="NCBI Taxonomy" id="1389203"/>
    <lineage>
        <taxon>Eukaryota</taxon>
        <taxon>Fungi</taxon>
        <taxon>Dikarya</taxon>
        <taxon>Basidiomycota</taxon>
        <taxon>Pucciniomycotina</taxon>
        <taxon>Pucciniomycetes</taxon>
        <taxon>Pucciniales</taxon>
        <taxon>Sphaerophragmiaceae</taxon>
        <taxon>Austropuccinia</taxon>
    </lineage>
</organism>
<proteinExistence type="predicted"/>
<keyword evidence="2" id="KW-1185">Reference proteome</keyword>
<dbReference type="EMBL" id="AVOT02004805">
    <property type="protein sequence ID" value="MBW0477423.1"/>
    <property type="molecule type" value="Genomic_DNA"/>
</dbReference>